<dbReference type="PANTHER" id="PTHR47424:SF5">
    <property type="entry name" value="ZN(II)2CYS6 TRANSCRIPTION FACTOR (EUROFUNG)"/>
    <property type="match status" value="1"/>
</dbReference>
<dbReference type="InterPro" id="IPR035991">
    <property type="entry name" value="Casein_kinase_II_beta-like"/>
</dbReference>
<dbReference type="InterPro" id="IPR001138">
    <property type="entry name" value="Zn2Cys6_DnaBD"/>
</dbReference>
<evidence type="ECO:0000313" key="11">
    <source>
        <dbReference type="Proteomes" id="UP000779574"/>
    </source>
</evidence>
<feature type="compositionally biased region" description="Low complexity" evidence="8">
    <location>
        <begin position="973"/>
        <end position="982"/>
    </location>
</feature>
<dbReference type="SUPFAM" id="SSF57701">
    <property type="entry name" value="Zn2/Cys6 DNA-binding domain"/>
    <property type="match status" value="1"/>
</dbReference>
<evidence type="ECO:0000259" key="9">
    <source>
        <dbReference type="PROSITE" id="PS50048"/>
    </source>
</evidence>
<dbReference type="Pfam" id="PF01214">
    <property type="entry name" value="CK_II_beta"/>
    <property type="match status" value="1"/>
</dbReference>
<dbReference type="InterPro" id="IPR007219">
    <property type="entry name" value="XnlR_reg_dom"/>
</dbReference>
<dbReference type="PRINTS" id="PR00472">
    <property type="entry name" value="CASNKINASEII"/>
</dbReference>
<feature type="domain" description="Zn(2)-C6 fungal-type" evidence="9">
    <location>
        <begin position="44"/>
        <end position="73"/>
    </location>
</feature>
<accession>A0A9P8E883</accession>
<evidence type="ECO:0000256" key="7">
    <source>
        <dbReference type="ARBA" id="ARBA00062110"/>
    </source>
</evidence>
<dbReference type="Gene3D" id="1.10.1820.10">
    <property type="entry name" value="protein kinase ck2 holoenzyme, chain C, domain 1"/>
    <property type="match status" value="1"/>
</dbReference>
<evidence type="ECO:0000256" key="5">
    <source>
        <dbReference type="ARBA" id="ARBA00023242"/>
    </source>
</evidence>
<dbReference type="GO" id="GO:0006351">
    <property type="term" value="P:DNA-templated transcription"/>
    <property type="evidence" value="ECO:0007669"/>
    <property type="project" value="InterPro"/>
</dbReference>
<dbReference type="SMART" id="SM01085">
    <property type="entry name" value="CK_II_beta"/>
    <property type="match status" value="1"/>
</dbReference>
<dbReference type="Pfam" id="PF00172">
    <property type="entry name" value="Zn_clus"/>
    <property type="match status" value="1"/>
</dbReference>
<dbReference type="CDD" id="cd12148">
    <property type="entry name" value="fungal_TF_MHR"/>
    <property type="match status" value="1"/>
</dbReference>
<feature type="region of interest" description="Disordered" evidence="8">
    <location>
        <begin position="1050"/>
        <end position="1113"/>
    </location>
</feature>
<evidence type="ECO:0000256" key="6">
    <source>
        <dbReference type="ARBA" id="ARBA00045899"/>
    </source>
</evidence>
<feature type="compositionally biased region" description="Acidic residues" evidence="8">
    <location>
        <begin position="1058"/>
        <end position="1080"/>
    </location>
</feature>
<evidence type="ECO:0000256" key="4">
    <source>
        <dbReference type="ARBA" id="ARBA00023163"/>
    </source>
</evidence>
<dbReference type="GO" id="GO:0005634">
    <property type="term" value="C:nucleus"/>
    <property type="evidence" value="ECO:0007669"/>
    <property type="project" value="TreeGrafter"/>
</dbReference>
<comment type="similarity">
    <text evidence="1">Belongs to the casein kinase 2 subunit beta family.</text>
</comment>
<dbReference type="GO" id="GO:0000981">
    <property type="term" value="F:DNA-binding transcription factor activity, RNA polymerase II-specific"/>
    <property type="evidence" value="ECO:0007669"/>
    <property type="project" value="InterPro"/>
</dbReference>
<keyword evidence="2" id="KW-0479">Metal-binding</keyword>
<dbReference type="PROSITE" id="PS01101">
    <property type="entry name" value="CK2_BETA"/>
    <property type="match status" value="1"/>
</dbReference>
<dbReference type="PANTHER" id="PTHR47424">
    <property type="entry name" value="REGULATORY PROTEIN GAL4"/>
    <property type="match status" value="1"/>
</dbReference>
<feature type="region of interest" description="Disordered" evidence="8">
    <location>
        <begin position="1"/>
        <end position="37"/>
    </location>
</feature>
<feature type="region of interest" description="Disordered" evidence="8">
    <location>
        <begin position="953"/>
        <end position="985"/>
    </location>
</feature>
<dbReference type="OrthoDB" id="3971593at2759"/>
<dbReference type="SMART" id="SM00906">
    <property type="entry name" value="Fungal_trans"/>
    <property type="match status" value="1"/>
</dbReference>
<comment type="function">
    <text evidence="6">Regulatory subunit of casein kinase II/CK2. As part of the kinase complex regulates the basal catalytic activity of the alpha subunit a constitutively active serine/threonine-protein kinase that phosphorylates a large number of substrates containing acidic residues C-terminal to the phosphorylated serine or threonine.</text>
</comment>
<sequence length="1113" mass="123387">MALEDESPASVQDGGGNGSNAGKRKSDDPQQQQKQKRNRYISIACNECKRRKIKCNGQTPCQRCGNLALDCVYAPNCCTSNFKDTDEFRNMTHQIASLQDQVNALFASMNTLRADLAHQQPPIDPFLQHQPIIPHEHVASTEVSRRKSMSARPAFRGPTSTEFNLGVAKNHLETIGIAPTGPDDDLLREESPGAHILTSAPLHATKDPIWNVTRDEALRLIRVYQDDMHIMYPLLSIPELVAYVNKLFTFMESAQRTGLMMRSAPGADSIDDEETNILKIVMATAMVVEGSGRSELGRAMYDYVQPSIDALFLGDTSLRSVQLLALAATYQFHCDNEGISWRIIGLTARFCIELGLHRKETYDRMDEEQHTTAMLTFWSVYCLDRRWSFGTGMPFALQDSDIDPNLPKPGEKSLYLTAMIEHFAIASKVRHLIYSDSSRKQVSKEDVSYLDFQIVNWHRNLPQQLHWDRESWSQADGDVSAGQQRLRIILYLRANVMRVMIHRPVLHSTASIVSNPIQAQTVVGIAKDTIRILTHINRTSRMYRASQSLFNAFLTTALAVLFLAVSHMPETYAGQVREEFYMALDLVRGISKGSWVSKRLWKTIRSLKEVGPKLGLVTSNTQSDPNHSAAVAMAGLAGHKVDEGAFLNPGGWNNMGSASSSSPDGMVQDLTNLFEAAGGYTNGFGAGFGAGVHQMDESGPSLAPTAIVESRAYAGHVGPDEESDMSSSSQVAESWISAFCSLVGHEYFAEVSEDFVEDDFNLTGLQSQVPMYKEALEMILDVEPEDDYSDDDDEDEDEDLDDDDEDMRDAAAYRRQERRHMRMASDLSVMESSAEMLYGLIHQRYITSRQGIQQMAEKYEAGHFGACPRVYCGQAKVLPVGCSDIPGQETVKLFCPSCLDVYTPPNSRFQSVDGAFFGTTFGCLFFMTFPELRVGGASISYGPTPEQISDFASTTTTHRKRRSSLTNVSDTFSSAPPVAAQPSPLPAQPSTINGFAAENMAPGLGKSNIYEPRIYGFRVSEFAKSGPRMKWLREKPVDLNELDEVAIWERGNVSQTREDDELMDEEDEDDEDEEAQDEEEPPKGAGKDERRKGVARRTAAAADEGGAKIGSAG</sequence>
<feature type="region of interest" description="Disordered" evidence="8">
    <location>
        <begin position="785"/>
        <end position="807"/>
    </location>
</feature>
<keyword evidence="3" id="KW-0805">Transcription regulation</keyword>
<dbReference type="FunFam" id="2.20.25.20:FF:000001">
    <property type="entry name" value="Casein kinase II subunit beta"/>
    <property type="match status" value="1"/>
</dbReference>
<evidence type="ECO:0000256" key="2">
    <source>
        <dbReference type="ARBA" id="ARBA00022723"/>
    </source>
</evidence>
<dbReference type="InterPro" id="IPR036864">
    <property type="entry name" value="Zn2-C6_fun-type_DNA-bd_sf"/>
</dbReference>
<dbReference type="PROSITE" id="PS00463">
    <property type="entry name" value="ZN2_CY6_FUNGAL_1"/>
    <property type="match status" value="1"/>
</dbReference>
<proteinExistence type="inferred from homology"/>
<dbReference type="GO" id="GO:0000978">
    <property type="term" value="F:RNA polymerase II cis-regulatory region sequence-specific DNA binding"/>
    <property type="evidence" value="ECO:0007669"/>
    <property type="project" value="TreeGrafter"/>
</dbReference>
<dbReference type="PROSITE" id="PS50048">
    <property type="entry name" value="ZN2_CY6_FUNGAL_2"/>
    <property type="match status" value="1"/>
</dbReference>
<evidence type="ECO:0000256" key="1">
    <source>
        <dbReference type="ARBA" id="ARBA00006941"/>
    </source>
</evidence>
<dbReference type="Proteomes" id="UP000779574">
    <property type="component" value="Unassembled WGS sequence"/>
</dbReference>
<comment type="caution">
    <text evidence="10">The sequence shown here is derived from an EMBL/GenBank/DDBJ whole genome shotgun (WGS) entry which is preliminary data.</text>
</comment>
<dbReference type="CDD" id="cd00067">
    <property type="entry name" value="GAL4"/>
    <property type="match status" value="1"/>
</dbReference>
<dbReference type="GO" id="GO:0000435">
    <property type="term" value="P:positive regulation of transcription from RNA polymerase II promoter by galactose"/>
    <property type="evidence" value="ECO:0007669"/>
    <property type="project" value="TreeGrafter"/>
</dbReference>
<dbReference type="InterPro" id="IPR016149">
    <property type="entry name" value="Casein_kin_II_reg-sub_N"/>
</dbReference>
<dbReference type="SUPFAM" id="SSF57798">
    <property type="entry name" value="Casein kinase II beta subunit"/>
    <property type="match status" value="1"/>
</dbReference>
<dbReference type="EMBL" id="JAHFXF010000736">
    <property type="protein sequence ID" value="KAG9683154.1"/>
    <property type="molecule type" value="Genomic_DNA"/>
</dbReference>
<dbReference type="Gene3D" id="2.20.25.20">
    <property type="match status" value="1"/>
</dbReference>
<keyword evidence="5" id="KW-0539">Nucleus</keyword>
<evidence type="ECO:0000313" key="10">
    <source>
        <dbReference type="EMBL" id="KAG9683154.1"/>
    </source>
</evidence>
<evidence type="ECO:0000256" key="8">
    <source>
        <dbReference type="SAM" id="MobiDB-lite"/>
    </source>
</evidence>
<keyword evidence="4" id="KW-0804">Transcription</keyword>
<feature type="non-terminal residue" evidence="10">
    <location>
        <position position="1113"/>
    </location>
</feature>
<evidence type="ECO:0000256" key="3">
    <source>
        <dbReference type="ARBA" id="ARBA00023015"/>
    </source>
</evidence>
<protein>
    <submittedName>
        <fullName evidence="10">Fungal transcriptional regulatory protein</fullName>
    </submittedName>
</protein>
<organism evidence="10 11">
    <name type="scientific">Aureobasidium melanogenum</name>
    <name type="common">Aureobasidium pullulans var. melanogenum</name>
    <dbReference type="NCBI Taxonomy" id="46634"/>
    <lineage>
        <taxon>Eukaryota</taxon>
        <taxon>Fungi</taxon>
        <taxon>Dikarya</taxon>
        <taxon>Ascomycota</taxon>
        <taxon>Pezizomycotina</taxon>
        <taxon>Dothideomycetes</taxon>
        <taxon>Dothideomycetidae</taxon>
        <taxon>Dothideales</taxon>
        <taxon>Saccotheciaceae</taxon>
        <taxon>Aureobasidium</taxon>
    </lineage>
</organism>
<dbReference type="Gene3D" id="4.10.240.10">
    <property type="entry name" value="Zn(2)-C6 fungal-type DNA-binding domain"/>
    <property type="match status" value="1"/>
</dbReference>
<dbReference type="GO" id="GO:0005956">
    <property type="term" value="C:protein kinase CK2 complex"/>
    <property type="evidence" value="ECO:0007669"/>
    <property type="project" value="InterPro"/>
</dbReference>
<dbReference type="InterPro" id="IPR000704">
    <property type="entry name" value="Casein_kinase_II_reg-sub"/>
</dbReference>
<dbReference type="Pfam" id="PF04082">
    <property type="entry name" value="Fungal_trans"/>
    <property type="match status" value="1"/>
</dbReference>
<reference evidence="10" key="1">
    <citation type="journal article" date="2021" name="J Fungi (Basel)">
        <title>Virulence traits and population genomics of the black yeast Aureobasidium melanogenum.</title>
        <authorList>
            <person name="Cernosa A."/>
            <person name="Sun X."/>
            <person name="Gostincar C."/>
            <person name="Fang C."/>
            <person name="Gunde-Cimerman N."/>
            <person name="Song Z."/>
        </authorList>
    </citation>
    <scope>NUCLEOTIDE SEQUENCE</scope>
    <source>
        <strain evidence="10">EXF-9911</strain>
    </source>
</reference>
<feature type="compositionally biased region" description="Basic and acidic residues" evidence="8">
    <location>
        <begin position="1081"/>
        <end position="1092"/>
    </location>
</feature>
<dbReference type="GO" id="GO:0019887">
    <property type="term" value="F:protein kinase regulator activity"/>
    <property type="evidence" value="ECO:0007669"/>
    <property type="project" value="InterPro"/>
</dbReference>
<gene>
    <name evidence="10" type="ORF">KCU76_g13293</name>
</gene>
<reference evidence="10" key="2">
    <citation type="submission" date="2021-08" db="EMBL/GenBank/DDBJ databases">
        <authorList>
            <person name="Gostincar C."/>
            <person name="Sun X."/>
            <person name="Song Z."/>
            <person name="Gunde-Cimerman N."/>
        </authorList>
    </citation>
    <scope>NUCLEOTIDE SEQUENCE</scope>
    <source>
        <strain evidence="10">EXF-9911</strain>
    </source>
</reference>
<dbReference type="SMART" id="SM00066">
    <property type="entry name" value="GAL4"/>
    <property type="match status" value="1"/>
</dbReference>
<dbReference type="InterPro" id="IPR051127">
    <property type="entry name" value="Fungal_SecMet_Regulators"/>
</dbReference>
<dbReference type="GO" id="GO:0008270">
    <property type="term" value="F:zinc ion binding"/>
    <property type="evidence" value="ECO:0007669"/>
    <property type="project" value="InterPro"/>
</dbReference>
<comment type="subunit">
    <text evidence="7">Tetramer composed of two alpha chains, one beta chain and one beta' chain.</text>
</comment>
<name>A0A9P8E883_AURME</name>
<dbReference type="AlphaFoldDB" id="A0A9P8E883"/>